<keyword evidence="3" id="KW-0862">Zinc</keyword>
<evidence type="ECO:0000313" key="8">
    <source>
        <dbReference type="Proteomes" id="UP000541444"/>
    </source>
</evidence>
<sequence>MASATTTLRRRRAQAPNPHNLLHCEECRSEATPAELLLCDRCDRGFHLFCLKPILVSLPKEDSWFCPFCSNRKKSKRPKSLVMSKKKRKLLPFIPSEDNDRRLKQMAFLATALTAKGAVVSNELTYAPGMASRSVNRASLEQGGMQVSNIIPADGISCATKASGGLHGDVDYLKNQKHDSGDSMMTLISATNPSESLVICPERCGNIAHFISGINNHTLCGAAYILL</sequence>
<dbReference type="PANTHER" id="PTHR48442">
    <property type="entry name" value="SET DOMAIN-CONTAINING PROTEIN"/>
    <property type="match status" value="1"/>
</dbReference>
<name>A0A7J7LTQ2_9MAGN</name>
<dbReference type="GO" id="GO:0008270">
    <property type="term" value="F:zinc ion binding"/>
    <property type="evidence" value="ECO:0007669"/>
    <property type="project" value="UniProtKB-KW"/>
</dbReference>
<dbReference type="Pfam" id="PF00628">
    <property type="entry name" value="PHD"/>
    <property type="match status" value="1"/>
</dbReference>
<dbReference type="InterPro" id="IPR019787">
    <property type="entry name" value="Znf_PHD-finger"/>
</dbReference>
<dbReference type="GO" id="GO:0006325">
    <property type="term" value="P:chromatin organization"/>
    <property type="evidence" value="ECO:0007669"/>
    <property type="project" value="UniProtKB-KW"/>
</dbReference>
<gene>
    <name evidence="7" type="ORF">GIB67_033382</name>
</gene>
<dbReference type="InterPro" id="IPR053114">
    <property type="entry name" value="ATXR5/ATXR6"/>
</dbReference>
<proteinExistence type="predicted"/>
<reference evidence="7 8" key="1">
    <citation type="journal article" date="2020" name="IScience">
        <title>Genome Sequencing of the Endangered Kingdonia uniflora (Circaeasteraceae, Ranunculales) Reveals Potential Mechanisms of Evolutionary Specialization.</title>
        <authorList>
            <person name="Sun Y."/>
            <person name="Deng T."/>
            <person name="Zhang A."/>
            <person name="Moore M.J."/>
            <person name="Landis J.B."/>
            <person name="Lin N."/>
            <person name="Zhang H."/>
            <person name="Zhang X."/>
            <person name="Huang J."/>
            <person name="Zhang X."/>
            <person name="Sun H."/>
            <person name="Wang H."/>
        </authorList>
    </citation>
    <scope>NUCLEOTIDE SEQUENCE [LARGE SCALE GENOMIC DNA]</scope>
    <source>
        <strain evidence="7">TB1705</strain>
        <tissue evidence="7">Leaf</tissue>
    </source>
</reference>
<keyword evidence="1" id="KW-0479">Metal-binding</keyword>
<organism evidence="7 8">
    <name type="scientific">Kingdonia uniflora</name>
    <dbReference type="NCBI Taxonomy" id="39325"/>
    <lineage>
        <taxon>Eukaryota</taxon>
        <taxon>Viridiplantae</taxon>
        <taxon>Streptophyta</taxon>
        <taxon>Embryophyta</taxon>
        <taxon>Tracheophyta</taxon>
        <taxon>Spermatophyta</taxon>
        <taxon>Magnoliopsida</taxon>
        <taxon>Ranunculales</taxon>
        <taxon>Circaeasteraceae</taxon>
        <taxon>Kingdonia</taxon>
    </lineage>
</organism>
<dbReference type="PROSITE" id="PS01359">
    <property type="entry name" value="ZF_PHD_1"/>
    <property type="match status" value="1"/>
</dbReference>
<dbReference type="Proteomes" id="UP000541444">
    <property type="component" value="Unassembled WGS sequence"/>
</dbReference>
<dbReference type="EMBL" id="JACGCM010002017">
    <property type="protein sequence ID" value="KAF6146023.1"/>
    <property type="molecule type" value="Genomic_DNA"/>
</dbReference>
<dbReference type="OrthoDB" id="336088at2759"/>
<dbReference type="InterPro" id="IPR019786">
    <property type="entry name" value="Zinc_finger_PHD-type_CS"/>
</dbReference>
<dbReference type="InterPro" id="IPR001965">
    <property type="entry name" value="Znf_PHD"/>
</dbReference>
<evidence type="ECO:0000259" key="6">
    <source>
        <dbReference type="PROSITE" id="PS50016"/>
    </source>
</evidence>
<protein>
    <recommendedName>
        <fullName evidence="6">PHD-type domain-containing protein</fullName>
    </recommendedName>
</protein>
<dbReference type="PANTHER" id="PTHR48442:SF1">
    <property type="entry name" value="SET DOMAIN-CONTAINING PROTEIN"/>
    <property type="match status" value="1"/>
</dbReference>
<dbReference type="AlphaFoldDB" id="A0A7J7LTQ2"/>
<evidence type="ECO:0000256" key="4">
    <source>
        <dbReference type="ARBA" id="ARBA00022853"/>
    </source>
</evidence>
<evidence type="ECO:0000256" key="5">
    <source>
        <dbReference type="PROSITE-ProRule" id="PRU00146"/>
    </source>
</evidence>
<dbReference type="InterPro" id="IPR011011">
    <property type="entry name" value="Znf_FYVE_PHD"/>
</dbReference>
<keyword evidence="2 5" id="KW-0863">Zinc-finger</keyword>
<feature type="domain" description="PHD-type" evidence="6">
    <location>
        <begin position="21"/>
        <end position="72"/>
    </location>
</feature>
<dbReference type="Gene3D" id="2.170.270.10">
    <property type="entry name" value="SET domain"/>
    <property type="match status" value="2"/>
</dbReference>
<keyword evidence="8" id="KW-1185">Reference proteome</keyword>
<dbReference type="SUPFAM" id="SSF57903">
    <property type="entry name" value="FYVE/PHD zinc finger"/>
    <property type="match status" value="1"/>
</dbReference>
<dbReference type="InterPro" id="IPR046341">
    <property type="entry name" value="SET_dom_sf"/>
</dbReference>
<evidence type="ECO:0000256" key="1">
    <source>
        <dbReference type="ARBA" id="ARBA00022723"/>
    </source>
</evidence>
<evidence type="ECO:0000313" key="7">
    <source>
        <dbReference type="EMBL" id="KAF6146023.1"/>
    </source>
</evidence>
<evidence type="ECO:0000256" key="3">
    <source>
        <dbReference type="ARBA" id="ARBA00022833"/>
    </source>
</evidence>
<comment type="caution">
    <text evidence="7">The sequence shown here is derived from an EMBL/GenBank/DDBJ whole genome shotgun (WGS) entry which is preliminary data.</text>
</comment>
<dbReference type="PROSITE" id="PS50016">
    <property type="entry name" value="ZF_PHD_2"/>
    <property type="match status" value="1"/>
</dbReference>
<dbReference type="Gene3D" id="2.30.30.1150">
    <property type="match status" value="1"/>
</dbReference>
<accession>A0A7J7LTQ2</accession>
<keyword evidence="4" id="KW-0156">Chromatin regulator</keyword>
<dbReference type="SMART" id="SM00249">
    <property type="entry name" value="PHD"/>
    <property type="match status" value="1"/>
</dbReference>
<evidence type="ECO:0000256" key="2">
    <source>
        <dbReference type="ARBA" id="ARBA00022771"/>
    </source>
</evidence>